<dbReference type="GeneID" id="24798502"/>
<gene>
    <name evidence="1" type="ORF">GACE_1929</name>
</gene>
<dbReference type="eggNOG" id="arCOG10650">
    <property type="taxonomic scope" value="Archaea"/>
</dbReference>
<organism evidence="1 2">
    <name type="scientific">Geoglobus acetivorans</name>
    <dbReference type="NCBI Taxonomy" id="565033"/>
    <lineage>
        <taxon>Archaea</taxon>
        <taxon>Methanobacteriati</taxon>
        <taxon>Methanobacteriota</taxon>
        <taxon>Archaeoglobi</taxon>
        <taxon>Archaeoglobales</taxon>
        <taxon>Archaeoglobaceae</taxon>
        <taxon>Geoglobus</taxon>
    </lineage>
</organism>
<protein>
    <submittedName>
        <fullName evidence="1">Uncharacterized protein</fullName>
    </submittedName>
</protein>
<proteinExistence type="predicted"/>
<sequence length="392" mass="44466">MRGLRELVVLCLLSVVFVGSAAMVASNGGPLKGTKSDELEKVNNRLPVYYIGKDVGKYFSSSTEMKDFRKIAGKHILVVDGWKARNLPGIRDFLREEILSGIPVIVVNGSTEIAKNLFEGQFSPQIVDGRRPDGKKIGEEKVYGFIIYQINRTLFSKVFVSTDPSSAIVKEAYSWAEENIHPYAGDFTIQTSPYWNQIYQLNYTTGNDWQPYGRLNVRTLYYKLYNDGSGTYDWYNVHVRQQSVPGELLWNSGWKTADMYTWVDANYYRSGYFLSDYSPTTTSGASTVTVSVGVTAGTDGAQVSASQSWSYTIPDVVVYDQSDYSQELAKWWHNVDEGKAVRSNTYQIEPGATIRVPDGNPMEWREHYGVKYGKFNVFFWTYTDEGYVEFKI</sequence>
<evidence type="ECO:0000313" key="1">
    <source>
        <dbReference type="EMBL" id="AIY90954.1"/>
    </source>
</evidence>
<dbReference type="HOGENOM" id="CLU_703230_0_0_2"/>
<name>A0A0A7GFW9_GEOAI</name>
<evidence type="ECO:0000313" key="2">
    <source>
        <dbReference type="Proteomes" id="UP000030624"/>
    </source>
</evidence>
<reference evidence="1 2" key="1">
    <citation type="journal article" date="2015" name="Appl. Environ. Microbiol.">
        <title>The Geoglobus acetivorans genome: Fe(III) reduction, acetate utilization, autotrophic growth, and degradation of aromatic compounds in a hyperthermophilic archaeon.</title>
        <authorList>
            <person name="Mardanov A.V."/>
            <person name="Slododkina G.B."/>
            <person name="Slobodkin A.I."/>
            <person name="Beletsky A.V."/>
            <person name="Gavrilov S.N."/>
            <person name="Kublanov I.V."/>
            <person name="Bonch-Osmolovskaya E.A."/>
            <person name="Skryabin K.G."/>
            <person name="Ravin N.V."/>
        </authorList>
    </citation>
    <scope>NUCLEOTIDE SEQUENCE [LARGE SCALE GENOMIC DNA]</scope>
    <source>
        <strain evidence="1 2">SBH6</strain>
    </source>
</reference>
<dbReference type="Proteomes" id="UP000030624">
    <property type="component" value="Chromosome"/>
</dbReference>
<dbReference type="STRING" id="565033.GACE_1929"/>
<dbReference type="KEGG" id="gac:GACE_1929"/>
<dbReference type="EMBL" id="CP009552">
    <property type="protein sequence ID" value="AIY90954.1"/>
    <property type="molecule type" value="Genomic_DNA"/>
</dbReference>
<accession>A0A0A7GFW9</accession>
<dbReference type="AlphaFoldDB" id="A0A0A7GFW9"/>
<dbReference type="RefSeq" id="WP_048093012.1">
    <property type="nucleotide sequence ID" value="NZ_CP009552.1"/>
</dbReference>